<evidence type="ECO:0000259" key="2">
    <source>
        <dbReference type="PROSITE" id="PS50902"/>
    </source>
</evidence>
<dbReference type="Pfam" id="PF12682">
    <property type="entry name" value="Flavodoxin_4"/>
    <property type="match status" value="1"/>
</dbReference>
<protein>
    <submittedName>
        <fullName evidence="3">Flavodoxin</fullName>
    </submittedName>
</protein>
<reference evidence="3 4" key="1">
    <citation type="journal article" date="2015" name="Genome Announc.">
        <title>Expanding the biotechnology potential of lactobacilli through comparative genomics of 213 strains and associated genera.</title>
        <authorList>
            <person name="Sun Z."/>
            <person name="Harris H.M."/>
            <person name="McCann A."/>
            <person name="Guo C."/>
            <person name="Argimon S."/>
            <person name="Zhang W."/>
            <person name="Yang X."/>
            <person name="Jeffery I.B."/>
            <person name="Cooney J.C."/>
            <person name="Kagawa T.F."/>
            <person name="Liu W."/>
            <person name="Song Y."/>
            <person name="Salvetti E."/>
            <person name="Wrobel A."/>
            <person name="Rasinkangas P."/>
            <person name="Parkhill J."/>
            <person name="Rea M.C."/>
            <person name="O'Sullivan O."/>
            <person name="Ritari J."/>
            <person name="Douillard F.P."/>
            <person name="Paul Ross R."/>
            <person name="Yang R."/>
            <person name="Briner A.E."/>
            <person name="Felis G.E."/>
            <person name="de Vos W.M."/>
            <person name="Barrangou R."/>
            <person name="Klaenhammer T.R."/>
            <person name="Caufield P.W."/>
            <person name="Cui Y."/>
            <person name="Zhang H."/>
            <person name="O'Toole P.W."/>
        </authorList>
    </citation>
    <scope>NUCLEOTIDE SEQUENCE [LARGE SCALE GENOMIC DNA]</scope>
    <source>
        <strain evidence="3 4">DSM 20314</strain>
    </source>
</reference>
<evidence type="ECO:0000313" key="4">
    <source>
        <dbReference type="Proteomes" id="UP000051020"/>
    </source>
</evidence>
<dbReference type="PANTHER" id="PTHR39201:SF1">
    <property type="entry name" value="FLAVODOXIN-LIKE DOMAIN-CONTAINING PROTEIN"/>
    <property type="match status" value="1"/>
</dbReference>
<dbReference type="EMBL" id="AZCU01000013">
    <property type="protein sequence ID" value="KRK23785.1"/>
    <property type="molecule type" value="Genomic_DNA"/>
</dbReference>
<organism evidence="3 4">
    <name type="scientific">Lactiplantibacillus pentosus DSM 20314</name>
    <dbReference type="NCBI Taxonomy" id="1423791"/>
    <lineage>
        <taxon>Bacteria</taxon>
        <taxon>Bacillati</taxon>
        <taxon>Bacillota</taxon>
        <taxon>Bacilli</taxon>
        <taxon>Lactobacillales</taxon>
        <taxon>Lactobacillaceae</taxon>
        <taxon>Lactiplantibacillus</taxon>
    </lineage>
</organism>
<evidence type="ECO:0000313" key="3">
    <source>
        <dbReference type="EMBL" id="KRK23785.1"/>
    </source>
</evidence>
<dbReference type="InterPro" id="IPR008254">
    <property type="entry name" value="Flavodoxin/NO_synth"/>
</dbReference>
<dbReference type="Proteomes" id="UP000051020">
    <property type="component" value="Unassembled WGS sequence"/>
</dbReference>
<feature type="compositionally biased region" description="Polar residues" evidence="1">
    <location>
        <begin position="42"/>
        <end position="51"/>
    </location>
</feature>
<dbReference type="Gene3D" id="3.40.50.360">
    <property type="match status" value="1"/>
</dbReference>
<dbReference type="GO" id="GO:0016651">
    <property type="term" value="F:oxidoreductase activity, acting on NAD(P)H"/>
    <property type="evidence" value="ECO:0007669"/>
    <property type="project" value="UniProtKB-ARBA"/>
</dbReference>
<proteinExistence type="predicted"/>
<dbReference type="PROSITE" id="PS50902">
    <property type="entry name" value="FLAVODOXIN_LIKE"/>
    <property type="match status" value="1"/>
</dbReference>
<dbReference type="GO" id="GO:0010181">
    <property type="term" value="F:FMN binding"/>
    <property type="evidence" value="ECO:0007669"/>
    <property type="project" value="InterPro"/>
</dbReference>
<name>A0A837R8U6_LACPE</name>
<gene>
    <name evidence="3" type="ORF">FD24_GL000758</name>
</gene>
<sequence>MVIDMQQHSLGPILGHIAGKPVHANQVTRKGARWDSGRMTPSDGQDTTSQGVARRITEKAHQIVIYWSRSGATELLASKIANLTNSDVCQITLTNPYPADYLETRTRANRERDTGLTPDLNMQLPDLTQYETVYLGFQTWAMTLSQPLKAFLEAYGNELSGKRIMPFETNGGYGIGNCLDVMSQLLQISGATNYTIERPLTIAGNQVDVADTAVREWCD</sequence>
<feature type="region of interest" description="Disordered" evidence="1">
    <location>
        <begin position="28"/>
        <end position="51"/>
    </location>
</feature>
<dbReference type="PANTHER" id="PTHR39201">
    <property type="entry name" value="EXPORTED PROTEIN-RELATED"/>
    <property type="match status" value="1"/>
</dbReference>
<comment type="caution">
    <text evidence="3">The sequence shown here is derived from an EMBL/GenBank/DDBJ whole genome shotgun (WGS) entry which is preliminary data.</text>
</comment>
<dbReference type="InterPro" id="IPR029039">
    <property type="entry name" value="Flavoprotein-like_sf"/>
</dbReference>
<evidence type="ECO:0000256" key="1">
    <source>
        <dbReference type="SAM" id="MobiDB-lite"/>
    </source>
</evidence>
<feature type="domain" description="Flavodoxin-like" evidence="2">
    <location>
        <begin position="62"/>
        <end position="219"/>
    </location>
</feature>
<dbReference type="AlphaFoldDB" id="A0A837R8U6"/>
<accession>A0A837R8U6</accession>
<dbReference type="SUPFAM" id="SSF52218">
    <property type="entry name" value="Flavoproteins"/>
    <property type="match status" value="1"/>
</dbReference>